<feature type="compositionally biased region" description="Basic and acidic residues" evidence="1">
    <location>
        <begin position="1"/>
        <end position="10"/>
    </location>
</feature>
<reference evidence="2" key="1">
    <citation type="submission" date="2015-04" db="UniProtKB">
        <authorList>
            <consortium name="EnsemblPlants"/>
        </authorList>
    </citation>
    <scope>IDENTIFICATION</scope>
    <source>
        <strain evidence="2">SL10</strain>
    </source>
</reference>
<dbReference type="AlphaFoldDB" id="A0A0E0GJL9"/>
<reference evidence="2" key="2">
    <citation type="submission" date="2018-04" db="EMBL/GenBank/DDBJ databases">
        <title>OnivRS2 (Oryza nivara Reference Sequence Version 2).</title>
        <authorList>
            <person name="Zhang J."/>
            <person name="Kudrna D."/>
            <person name="Lee S."/>
            <person name="Talag J."/>
            <person name="Rajasekar S."/>
            <person name="Welchert J."/>
            <person name="Hsing Y.-I."/>
            <person name="Wing R.A."/>
        </authorList>
    </citation>
    <scope>NUCLEOTIDE SEQUENCE [LARGE SCALE GENOMIC DNA]</scope>
    <source>
        <strain evidence="2">SL10</strain>
    </source>
</reference>
<protein>
    <submittedName>
        <fullName evidence="2">Uncharacterized protein</fullName>
    </submittedName>
</protein>
<evidence type="ECO:0000313" key="3">
    <source>
        <dbReference type="Proteomes" id="UP000006591"/>
    </source>
</evidence>
<keyword evidence="3" id="KW-1185">Reference proteome</keyword>
<sequence>MRGTSHDCTGHHQSTNTSLPPRARERRNGVRFGRFCCCRRGAGGSGWPCARVVCLPVSCTVWGQRARCVGAIGRGRPIIAATLLQKTRPMATLQVLGHNNPNMTCKITSTLN</sequence>
<evidence type="ECO:0000256" key="1">
    <source>
        <dbReference type="SAM" id="MobiDB-lite"/>
    </source>
</evidence>
<dbReference type="EnsemblPlants" id="ONIVA03G10870.1">
    <property type="protein sequence ID" value="ONIVA03G10870.1"/>
    <property type="gene ID" value="ONIVA03G10870"/>
</dbReference>
<dbReference type="Gramene" id="ONIVA03G10870.1">
    <property type="protein sequence ID" value="ONIVA03G10870.1"/>
    <property type="gene ID" value="ONIVA03G10870"/>
</dbReference>
<dbReference type="OMA" id="PCARVVC"/>
<dbReference type="HOGENOM" id="CLU_2227587_0_0_1"/>
<feature type="region of interest" description="Disordered" evidence="1">
    <location>
        <begin position="1"/>
        <end position="24"/>
    </location>
</feature>
<proteinExistence type="predicted"/>
<name>A0A0E0GJL9_ORYNI</name>
<organism evidence="2">
    <name type="scientific">Oryza nivara</name>
    <name type="common">Indian wild rice</name>
    <name type="synonym">Oryza sativa f. spontanea</name>
    <dbReference type="NCBI Taxonomy" id="4536"/>
    <lineage>
        <taxon>Eukaryota</taxon>
        <taxon>Viridiplantae</taxon>
        <taxon>Streptophyta</taxon>
        <taxon>Embryophyta</taxon>
        <taxon>Tracheophyta</taxon>
        <taxon>Spermatophyta</taxon>
        <taxon>Magnoliopsida</taxon>
        <taxon>Liliopsida</taxon>
        <taxon>Poales</taxon>
        <taxon>Poaceae</taxon>
        <taxon>BOP clade</taxon>
        <taxon>Oryzoideae</taxon>
        <taxon>Oryzeae</taxon>
        <taxon>Oryzinae</taxon>
        <taxon>Oryza</taxon>
    </lineage>
</organism>
<accession>A0A0E0GJL9</accession>
<evidence type="ECO:0000313" key="2">
    <source>
        <dbReference type="EnsemblPlants" id="ONIVA03G10870.1"/>
    </source>
</evidence>
<dbReference type="Proteomes" id="UP000006591">
    <property type="component" value="Chromosome 3"/>
</dbReference>